<organism evidence="1 2">
    <name type="scientific">Liquorilactobacillus mali KCTC 3596 = DSM 20444</name>
    <dbReference type="NCBI Taxonomy" id="1046596"/>
    <lineage>
        <taxon>Bacteria</taxon>
        <taxon>Bacillati</taxon>
        <taxon>Bacillota</taxon>
        <taxon>Bacilli</taxon>
        <taxon>Lactobacillales</taxon>
        <taxon>Lactobacillaceae</taxon>
        <taxon>Liquorilactobacillus</taxon>
    </lineage>
</organism>
<accession>A0A0R2E3C5</accession>
<dbReference type="OrthoDB" id="9921553at2"/>
<dbReference type="Proteomes" id="UP000050898">
    <property type="component" value="Unassembled WGS sequence"/>
</dbReference>
<sequence>MKKTSLVATVAVALGVFGGQQFIISKQAGDINSANQSVATMKQKNYEFATGKRALKLENGQTIKTDKFEIQYVANGKKWSAVIVPTDKNSRLLGQQGEGAKGLELDSVSYLDTGLTTIVDK</sequence>
<name>A0A0R2E3C5_9LACO</name>
<dbReference type="PATRIC" id="fig|1046596.6.peg.2151"/>
<dbReference type="EMBL" id="AYYH01000006">
    <property type="protein sequence ID" value="KRN10808.1"/>
    <property type="molecule type" value="Genomic_DNA"/>
</dbReference>
<dbReference type="RefSeq" id="WP_010078226.1">
    <property type="nucleotide sequence ID" value="NZ_AYYH01000006.1"/>
</dbReference>
<dbReference type="AlphaFoldDB" id="A0A0R2E3C5"/>
<evidence type="ECO:0000313" key="2">
    <source>
        <dbReference type="Proteomes" id="UP000050898"/>
    </source>
</evidence>
<proteinExistence type="predicted"/>
<gene>
    <name evidence="1" type="ORF">FD00_GL002050</name>
</gene>
<reference evidence="1 2" key="1">
    <citation type="journal article" date="2015" name="Genome Announc.">
        <title>Expanding the biotechnology potential of lactobacilli through comparative genomics of 213 strains and associated genera.</title>
        <authorList>
            <person name="Sun Z."/>
            <person name="Harris H.M."/>
            <person name="McCann A."/>
            <person name="Guo C."/>
            <person name="Argimon S."/>
            <person name="Zhang W."/>
            <person name="Yang X."/>
            <person name="Jeffery I.B."/>
            <person name="Cooney J.C."/>
            <person name="Kagawa T.F."/>
            <person name="Liu W."/>
            <person name="Song Y."/>
            <person name="Salvetti E."/>
            <person name="Wrobel A."/>
            <person name="Rasinkangas P."/>
            <person name="Parkhill J."/>
            <person name="Rea M.C."/>
            <person name="O'Sullivan O."/>
            <person name="Ritari J."/>
            <person name="Douillard F.P."/>
            <person name="Paul Ross R."/>
            <person name="Yang R."/>
            <person name="Briner A.E."/>
            <person name="Felis G.E."/>
            <person name="de Vos W.M."/>
            <person name="Barrangou R."/>
            <person name="Klaenhammer T.R."/>
            <person name="Caufield P.W."/>
            <person name="Cui Y."/>
            <person name="Zhang H."/>
            <person name="O'Toole P.W."/>
        </authorList>
    </citation>
    <scope>NUCLEOTIDE SEQUENCE [LARGE SCALE GENOMIC DNA]</scope>
    <source>
        <strain evidence="1 2">DSM 20444</strain>
    </source>
</reference>
<evidence type="ECO:0000313" key="1">
    <source>
        <dbReference type="EMBL" id="KRN10808.1"/>
    </source>
</evidence>
<protein>
    <submittedName>
        <fullName evidence="1">Uncharacterized protein</fullName>
    </submittedName>
</protein>
<keyword evidence="2" id="KW-1185">Reference proteome</keyword>
<comment type="caution">
    <text evidence="1">The sequence shown here is derived from an EMBL/GenBank/DDBJ whole genome shotgun (WGS) entry which is preliminary data.</text>
</comment>